<evidence type="ECO:0000256" key="9">
    <source>
        <dbReference type="ARBA" id="ARBA00023140"/>
    </source>
</evidence>
<evidence type="ECO:0000259" key="14">
    <source>
        <dbReference type="PROSITE" id="PS50002"/>
    </source>
</evidence>
<dbReference type="GO" id="GO:0016560">
    <property type="term" value="P:protein import into peroxisome matrix, docking"/>
    <property type="evidence" value="ECO:0007669"/>
    <property type="project" value="InterPro"/>
</dbReference>
<evidence type="ECO:0000256" key="12">
    <source>
        <dbReference type="ARBA" id="ARBA00046271"/>
    </source>
</evidence>
<sequence length="326" mass="34554">MASPQKPWEQQNWDKSFFAAMRPCGDTGNLNSSQNLCGDSITGGPVSAPPVPPRPDTYASNIPFGGSGYGMYGSGFGSIYGGNYGSCGGYGSYGGYGGYGSFYPGRWGSSSEGPLARLAEHGSRPAFQSVEALVQAFGSVAMMLESSYHALVTSFRAVVGVADQASRLKDSLGRIISALALVRALRWMVRRTLAMLGLVEQAKFQDLSGMPSNNSPSAWPVMVFLGFVVCAPWLLWKMVSSATSAAGRWASGQDEHYAAVATFDFVAVSTAELSLHAGQEIRLAPRELQPAVKGWLLASIDGETTGLVPANYVRVLGPRKGELPQS</sequence>
<dbReference type="SUPFAM" id="SSF50044">
    <property type="entry name" value="SH3-domain"/>
    <property type="match status" value="1"/>
</dbReference>
<reference evidence="15" key="1">
    <citation type="submission" date="2018-03" db="EMBL/GenBank/DDBJ databases">
        <title>The relapsing fever spirochete Borrelia turicatae persists in the highly oxidative environment of its soft-bodied tick vector.</title>
        <authorList>
            <person name="Bourret T.J."/>
            <person name="Boyle W.K."/>
            <person name="Valenzuela J.G."/>
            <person name="Oliveira F."/>
            <person name="Lopez J.E."/>
        </authorList>
    </citation>
    <scope>NUCLEOTIDE SEQUENCE</scope>
    <source>
        <strain evidence="15">Kansas strain/isolate</strain>
        <tissue evidence="15">Salivary glands</tissue>
    </source>
</reference>
<evidence type="ECO:0000256" key="13">
    <source>
        <dbReference type="PROSITE-ProRule" id="PRU00192"/>
    </source>
</evidence>
<dbReference type="SMART" id="SM00326">
    <property type="entry name" value="SH3"/>
    <property type="match status" value="1"/>
</dbReference>
<organism evidence="15">
    <name type="scientific">Ornithodoros turicata</name>
    <dbReference type="NCBI Taxonomy" id="34597"/>
    <lineage>
        <taxon>Eukaryota</taxon>
        <taxon>Metazoa</taxon>
        <taxon>Ecdysozoa</taxon>
        <taxon>Arthropoda</taxon>
        <taxon>Chelicerata</taxon>
        <taxon>Arachnida</taxon>
        <taxon>Acari</taxon>
        <taxon>Parasitiformes</taxon>
        <taxon>Ixodida</taxon>
        <taxon>Ixodoidea</taxon>
        <taxon>Argasidae</taxon>
        <taxon>Ornithodorinae</taxon>
        <taxon>Ornithodoros</taxon>
    </lineage>
</organism>
<evidence type="ECO:0000256" key="3">
    <source>
        <dbReference type="ARBA" id="ARBA00022448"/>
    </source>
</evidence>
<dbReference type="Pfam" id="PF14604">
    <property type="entry name" value="SH3_9"/>
    <property type="match status" value="1"/>
</dbReference>
<dbReference type="InterPro" id="IPR035463">
    <property type="entry name" value="Pex13"/>
</dbReference>
<keyword evidence="5" id="KW-0653">Protein transport</keyword>
<accession>A0A2R5L9J5</accession>
<protein>
    <recommendedName>
        <fullName evidence="11">Peroxisomal membrane protein PEX13</fullName>
    </recommendedName>
    <alternativeName>
        <fullName evidence="10">Peroxin-13</fullName>
    </alternativeName>
</protein>
<keyword evidence="6" id="KW-1133">Transmembrane helix</keyword>
<dbReference type="Gene3D" id="2.30.30.40">
    <property type="entry name" value="SH3 Domains"/>
    <property type="match status" value="1"/>
</dbReference>
<keyword evidence="7" id="KW-0811">Translocation</keyword>
<feature type="domain" description="SH3" evidence="14">
    <location>
        <begin position="254"/>
        <end position="318"/>
    </location>
</feature>
<dbReference type="GO" id="GO:1990429">
    <property type="term" value="C:peroxisomal importomer complex"/>
    <property type="evidence" value="ECO:0007669"/>
    <property type="project" value="TreeGrafter"/>
</dbReference>
<dbReference type="AlphaFoldDB" id="A0A2R5L9J5"/>
<keyword evidence="8" id="KW-0472">Membrane</keyword>
<evidence type="ECO:0000256" key="1">
    <source>
        <dbReference type="ARBA" id="ARBA00006033"/>
    </source>
</evidence>
<dbReference type="GO" id="GO:0005778">
    <property type="term" value="C:peroxisomal membrane"/>
    <property type="evidence" value="ECO:0007669"/>
    <property type="project" value="UniProtKB-SubCell"/>
</dbReference>
<dbReference type="InterPro" id="IPR036028">
    <property type="entry name" value="SH3-like_dom_sf"/>
</dbReference>
<evidence type="ECO:0000256" key="6">
    <source>
        <dbReference type="ARBA" id="ARBA00022989"/>
    </source>
</evidence>
<dbReference type="InterPro" id="IPR001452">
    <property type="entry name" value="SH3_domain"/>
</dbReference>
<dbReference type="PANTHER" id="PTHR19332">
    <property type="entry name" value="PEROXISOMAL MEMBRANE PROTEIN PEX13"/>
    <property type="match status" value="1"/>
</dbReference>
<evidence type="ECO:0000256" key="2">
    <source>
        <dbReference type="ARBA" id="ARBA00022443"/>
    </source>
</evidence>
<evidence type="ECO:0000256" key="5">
    <source>
        <dbReference type="ARBA" id="ARBA00022927"/>
    </source>
</evidence>
<keyword evidence="2 13" id="KW-0728">SH3 domain</keyword>
<name>A0A2R5L9J5_9ACAR</name>
<dbReference type="EMBL" id="GGLE01002022">
    <property type="protein sequence ID" value="MBY06148.1"/>
    <property type="molecule type" value="Transcribed_RNA"/>
</dbReference>
<dbReference type="PROSITE" id="PS50002">
    <property type="entry name" value="SH3"/>
    <property type="match status" value="1"/>
</dbReference>
<evidence type="ECO:0000256" key="11">
    <source>
        <dbReference type="ARBA" id="ARBA00034535"/>
    </source>
</evidence>
<evidence type="ECO:0000256" key="4">
    <source>
        <dbReference type="ARBA" id="ARBA00022692"/>
    </source>
</evidence>
<proteinExistence type="inferred from homology"/>
<keyword evidence="3" id="KW-0813">Transport</keyword>
<dbReference type="PANTHER" id="PTHR19332:SF1">
    <property type="entry name" value="PEROXISOMAL MEMBRANE PROTEIN PEX13"/>
    <property type="match status" value="1"/>
</dbReference>
<dbReference type="InterPro" id="IPR007223">
    <property type="entry name" value="Peroxin-13_N"/>
</dbReference>
<evidence type="ECO:0000256" key="8">
    <source>
        <dbReference type="ARBA" id="ARBA00023136"/>
    </source>
</evidence>
<comment type="subcellular location">
    <subcellularLocation>
        <location evidence="12">Peroxisome membrane</location>
    </subcellularLocation>
</comment>
<keyword evidence="4" id="KW-0812">Transmembrane</keyword>
<dbReference type="Pfam" id="PF04088">
    <property type="entry name" value="Peroxin-13_N"/>
    <property type="match status" value="1"/>
</dbReference>
<comment type="similarity">
    <text evidence="1">Belongs to the peroxin-13 family.</text>
</comment>
<keyword evidence="9" id="KW-0576">Peroxisome</keyword>
<evidence type="ECO:0000256" key="10">
    <source>
        <dbReference type="ARBA" id="ARBA00029693"/>
    </source>
</evidence>
<dbReference type="CDD" id="cd11864">
    <property type="entry name" value="SH3_PEX13_eumet"/>
    <property type="match status" value="1"/>
</dbReference>
<evidence type="ECO:0000313" key="15">
    <source>
        <dbReference type="EMBL" id="MBY06148.1"/>
    </source>
</evidence>
<evidence type="ECO:0000256" key="7">
    <source>
        <dbReference type="ARBA" id="ARBA00023010"/>
    </source>
</evidence>